<organism evidence="3 4">
    <name type="scientific">Panagrolaimus superbus</name>
    <dbReference type="NCBI Taxonomy" id="310955"/>
    <lineage>
        <taxon>Eukaryota</taxon>
        <taxon>Metazoa</taxon>
        <taxon>Ecdysozoa</taxon>
        <taxon>Nematoda</taxon>
        <taxon>Chromadorea</taxon>
        <taxon>Rhabditida</taxon>
        <taxon>Tylenchina</taxon>
        <taxon>Panagrolaimomorpha</taxon>
        <taxon>Panagrolaimoidea</taxon>
        <taxon>Panagrolaimidae</taxon>
        <taxon>Panagrolaimus</taxon>
    </lineage>
</organism>
<sequence length="199" mass="20749">MVRCSSLIALLIILLPLLTNGQGPLHDLSHSTDTLLPSTQHDGVSMEVYSTPEIDGTTRETGLNRESRLVGNETDEEPAKVDEMLGKNNSTGSVPVKNTTQENGDGHDPTISPDTVTTTTTQRPTTSPAPEVTSATPVNPKFSSTAGVQKPGISTAAASLTDAKGSNKTTTANPETSTSSATVHGFSSILVGLVCFFLI</sequence>
<feature type="compositionally biased region" description="Polar residues" evidence="1">
    <location>
        <begin position="87"/>
        <end position="103"/>
    </location>
</feature>
<feature type="compositionally biased region" description="Basic and acidic residues" evidence="1">
    <location>
        <begin position="56"/>
        <end position="68"/>
    </location>
</feature>
<dbReference type="AlphaFoldDB" id="A0A914Y4P5"/>
<keyword evidence="3" id="KW-1185">Reference proteome</keyword>
<accession>A0A914Y4P5</accession>
<evidence type="ECO:0000313" key="3">
    <source>
        <dbReference type="Proteomes" id="UP000887577"/>
    </source>
</evidence>
<reference evidence="4" key="1">
    <citation type="submission" date="2022-11" db="UniProtKB">
        <authorList>
            <consortium name="WormBaseParasite"/>
        </authorList>
    </citation>
    <scope>IDENTIFICATION</scope>
</reference>
<dbReference type="Proteomes" id="UP000887577">
    <property type="component" value="Unplaced"/>
</dbReference>
<feature type="compositionally biased region" description="Polar residues" evidence="1">
    <location>
        <begin position="164"/>
        <end position="180"/>
    </location>
</feature>
<keyword evidence="2" id="KW-0732">Signal</keyword>
<proteinExistence type="predicted"/>
<protein>
    <submittedName>
        <fullName evidence="4">Uncharacterized protein</fullName>
    </submittedName>
</protein>
<dbReference type="WBParaSite" id="PSU_v2.g12691.t1">
    <property type="protein sequence ID" value="PSU_v2.g12691.t1"/>
    <property type="gene ID" value="PSU_v2.g12691"/>
</dbReference>
<feature type="compositionally biased region" description="Polar residues" evidence="1">
    <location>
        <begin position="133"/>
        <end position="147"/>
    </location>
</feature>
<evidence type="ECO:0000313" key="4">
    <source>
        <dbReference type="WBParaSite" id="PSU_v2.g12691.t1"/>
    </source>
</evidence>
<evidence type="ECO:0000256" key="2">
    <source>
        <dbReference type="SAM" id="SignalP"/>
    </source>
</evidence>
<feature type="signal peptide" evidence="2">
    <location>
        <begin position="1"/>
        <end position="21"/>
    </location>
</feature>
<feature type="chain" id="PRO_5037295149" evidence="2">
    <location>
        <begin position="22"/>
        <end position="199"/>
    </location>
</feature>
<name>A0A914Y4P5_9BILA</name>
<feature type="region of interest" description="Disordered" evidence="1">
    <location>
        <begin position="53"/>
        <end position="180"/>
    </location>
</feature>
<feature type="compositionally biased region" description="Low complexity" evidence="1">
    <location>
        <begin position="109"/>
        <end position="130"/>
    </location>
</feature>
<evidence type="ECO:0000256" key="1">
    <source>
        <dbReference type="SAM" id="MobiDB-lite"/>
    </source>
</evidence>